<feature type="compositionally biased region" description="Low complexity" evidence="1">
    <location>
        <begin position="845"/>
        <end position="856"/>
    </location>
</feature>
<name>A0ABV6HAZ7_9ACTN</name>
<protein>
    <submittedName>
        <fullName evidence="4">BREX-2 system phosphatase PglZ</fullName>
    </submittedName>
</protein>
<reference evidence="4 5" key="1">
    <citation type="submission" date="2024-09" db="EMBL/GenBank/DDBJ databases">
        <authorList>
            <person name="Sun Q."/>
            <person name="Mori K."/>
        </authorList>
    </citation>
    <scope>NUCLEOTIDE SEQUENCE [LARGE SCALE GENOMIC DNA]</scope>
    <source>
        <strain evidence="4 5">CCM 7957</strain>
    </source>
</reference>
<dbReference type="EMBL" id="JBHLWV010000020">
    <property type="protein sequence ID" value="MFC0315118.1"/>
    <property type="molecule type" value="Genomic_DNA"/>
</dbReference>
<keyword evidence="5" id="KW-1185">Reference proteome</keyword>
<feature type="region of interest" description="Disordered" evidence="1">
    <location>
        <begin position="785"/>
        <end position="866"/>
    </location>
</feature>
<proteinExistence type="predicted"/>
<dbReference type="NCBIfam" id="NF033446">
    <property type="entry name" value="BREX_PglZ_2"/>
    <property type="match status" value="1"/>
</dbReference>
<comment type="caution">
    <text evidence="4">The sequence shown here is derived from an EMBL/GenBank/DDBJ whole genome shotgun (WGS) entry which is preliminary data.</text>
</comment>
<accession>A0ABV6HAZ7</accession>
<dbReference type="Pfam" id="PF25862">
    <property type="entry name" value="PglZ_1st"/>
    <property type="match status" value="1"/>
</dbReference>
<evidence type="ECO:0000313" key="5">
    <source>
        <dbReference type="Proteomes" id="UP001589783"/>
    </source>
</evidence>
<evidence type="ECO:0000259" key="2">
    <source>
        <dbReference type="Pfam" id="PF25862"/>
    </source>
</evidence>
<gene>
    <name evidence="4" type="primary">pglZ</name>
    <name evidence="4" type="ORF">ACFFJD_09685</name>
</gene>
<dbReference type="Proteomes" id="UP001589783">
    <property type="component" value="Unassembled WGS sequence"/>
</dbReference>
<dbReference type="InterPro" id="IPR058882">
    <property type="entry name" value="PglZ_C"/>
</dbReference>
<feature type="domain" description="Alkaline phosphatase-like protein PglZ N-terminal" evidence="2">
    <location>
        <begin position="25"/>
        <end position="105"/>
    </location>
</feature>
<dbReference type="Pfam" id="PF25863">
    <property type="entry name" value="PglZ_C"/>
    <property type="match status" value="1"/>
</dbReference>
<dbReference type="InterPro" id="IPR058880">
    <property type="entry name" value="PglZ_N"/>
</dbReference>
<organism evidence="4 5">
    <name type="scientific">Gordonia phosphorivorans</name>
    <dbReference type="NCBI Taxonomy" id="1056982"/>
    <lineage>
        <taxon>Bacteria</taxon>
        <taxon>Bacillati</taxon>
        <taxon>Actinomycetota</taxon>
        <taxon>Actinomycetes</taxon>
        <taxon>Mycobacteriales</taxon>
        <taxon>Gordoniaceae</taxon>
        <taxon>Gordonia</taxon>
    </lineage>
</organism>
<evidence type="ECO:0000256" key="1">
    <source>
        <dbReference type="SAM" id="MobiDB-lite"/>
    </source>
</evidence>
<evidence type="ECO:0000313" key="4">
    <source>
        <dbReference type="EMBL" id="MFC0315118.1"/>
    </source>
</evidence>
<dbReference type="InterPro" id="IPR047992">
    <property type="entry name" value="BREX_PglZ"/>
</dbReference>
<dbReference type="RefSeq" id="WP_382363537.1">
    <property type="nucleotide sequence ID" value="NZ_JBHLWV010000020.1"/>
</dbReference>
<evidence type="ECO:0000259" key="3">
    <source>
        <dbReference type="Pfam" id="PF25863"/>
    </source>
</evidence>
<dbReference type="Pfam" id="PF08665">
    <property type="entry name" value="PglZ"/>
    <property type="match status" value="1"/>
</dbReference>
<sequence>MTVPSTLPRADLPGLLTLIGQVRAKDYRRGVLAVAAQPEWTGADTVDTEYGSLRVRTASSVLAIRDALTERDRFDWVVVLTDRSPAELPTGVVDHLTVGAVSNLDPWPALRSRFNATRQEFDLLSLQNAAARSALTYLPDAPAPAPGGVLTADHLFRVIAGHNFGLRHADITPHNVALWSTDPDLAARFTRWRTGVDATLLAEFDRWLQRKLGTLGPLFTTVLQTAGPHRLVPLGLAAGLFDDAAGAAAGFPAPAESIVRSRTLLEVLLGNQRFSAQQLAAWGHTASLVVPAAGPAVLTSAEDLVVQLQATELVGRSDMLPSALTARIARFARVLADSQLTDPHPAAAPPAAAGGSELTDVENCWADVVAHRLARPQRGDARRDVRVAAAALRLLRWLRRRPVAPTSTAEWLTSYRAELSWVDGAVDEVFVGATDPQLADAAHRIVSAARARRADQDRGFARFLAADGAVRRSVDDAPTYIEDLLDTVVRPLTALPRGESPRPSPVLLIVADGMSGAAANELVADMVRRTLPQWTVCLPRDTEPVTVALSALPSVTEFSRCSLLSGRLARGGQSDERAGFDAWLNSRGLRGVGRVLFHKADMEAAARANALASAVQEAVDDTAGRPVIACVLNDIDDALDRSDPIGTVWTTDRFKRLDSLLAAAAAVGRTVVLVSDHGHVVERREQPSAQRGTGISARYRQAGSAVSGGAVSDGAVSGSEVLVEGPRVLLDEHRVVLAVDEQLRYTGLKAGYHGGGALAEVSIPVTVLVNGSIGEQLPLIEASLAPGEPLGPPTWWEPGRATRATGAGDDTVAPAPAPAPKPRRTPAPTAPAAQPDTLFDLDDQTASTHPAPSTGPTSGGPSGGRDRVAELLATDLFARLFKQFGRNQRRDAIAALLRETIDSGGVLPLARAAQVLDVKAFRAGPAVQSLAQVLNTDGVIVLTVSGTELHLETETMFEQFGVQR</sequence>
<feature type="domain" description="Alkaline phosphatase-like protein PglZ C-terminal" evidence="3">
    <location>
        <begin position="866"/>
        <end position="961"/>
    </location>
</feature>